<evidence type="ECO:0000313" key="5">
    <source>
        <dbReference type="Proteomes" id="UP000228976"/>
    </source>
</evidence>
<dbReference type="Proteomes" id="UP000228976">
    <property type="component" value="Unassembled WGS sequence"/>
</dbReference>
<dbReference type="GO" id="GO:0070930">
    <property type="term" value="P:trans-translation-dependent protein tagging"/>
    <property type="evidence" value="ECO:0007669"/>
    <property type="project" value="TreeGrafter"/>
</dbReference>
<dbReference type="EMBL" id="MWWU01000002">
    <property type="protein sequence ID" value="OZG56411.1"/>
    <property type="molecule type" value="Genomic_DNA"/>
</dbReference>
<dbReference type="HAMAP" id="MF_00023">
    <property type="entry name" value="SmpB"/>
    <property type="match status" value="1"/>
</dbReference>
<name>A0A261FB84_9BIFI</name>
<organism evidence="4 5">
    <name type="scientific">Aeriscardovia aeriphila</name>
    <dbReference type="NCBI Taxonomy" id="218139"/>
    <lineage>
        <taxon>Bacteria</taxon>
        <taxon>Bacillati</taxon>
        <taxon>Actinomycetota</taxon>
        <taxon>Actinomycetes</taxon>
        <taxon>Bifidobacteriales</taxon>
        <taxon>Bifidobacteriaceae</taxon>
        <taxon>Aeriscardovia</taxon>
    </lineage>
</organism>
<dbReference type="PANTHER" id="PTHR30308:SF2">
    <property type="entry name" value="SSRA-BINDING PROTEIN"/>
    <property type="match status" value="1"/>
</dbReference>
<gene>
    <name evidence="3" type="primary">smpB</name>
    <name evidence="4" type="ORF">AEAE_0899</name>
</gene>
<keyword evidence="2 3" id="KW-0694">RNA-binding</keyword>
<dbReference type="RefSeq" id="WP_094689943.1">
    <property type="nucleotide sequence ID" value="NZ_JACBYZ010000001.1"/>
</dbReference>
<accession>A0A261FB84</accession>
<evidence type="ECO:0000256" key="2">
    <source>
        <dbReference type="ARBA" id="ARBA00022884"/>
    </source>
</evidence>
<dbReference type="SUPFAM" id="SSF74982">
    <property type="entry name" value="Small protein B (SmpB)"/>
    <property type="match status" value="1"/>
</dbReference>
<dbReference type="NCBIfam" id="TIGR00086">
    <property type="entry name" value="smpB"/>
    <property type="match status" value="1"/>
</dbReference>
<dbReference type="CDD" id="cd09294">
    <property type="entry name" value="SmpB"/>
    <property type="match status" value="1"/>
</dbReference>
<comment type="function">
    <text evidence="3">Required for rescue of stalled ribosomes mediated by trans-translation. Binds to transfer-messenger RNA (tmRNA), required for stable association of tmRNA with ribosomes. tmRNA and SmpB together mimic tRNA shape, replacing the anticodon stem-loop with SmpB. tmRNA is encoded by the ssrA gene; the 2 termini fold to resemble tRNA(Ala) and it encodes a 'tag peptide', a short internal open reading frame. During trans-translation Ala-aminoacylated tmRNA acts like a tRNA, entering the A-site of stalled ribosomes, displacing the stalled mRNA. The ribosome then switches to translate the ORF on the tmRNA; the nascent peptide is terminated with the 'tag peptide' encoded by the tmRNA and targeted for degradation. The ribosome is freed to recommence translation, which seems to be the essential function of trans-translation.</text>
</comment>
<protein>
    <recommendedName>
        <fullName evidence="3">SsrA-binding protein</fullName>
    </recommendedName>
    <alternativeName>
        <fullName evidence="3">Small protein B</fullName>
    </alternativeName>
</protein>
<dbReference type="InterPro" id="IPR000037">
    <property type="entry name" value="SsrA-bd_prot"/>
</dbReference>
<dbReference type="NCBIfam" id="NF003843">
    <property type="entry name" value="PRK05422.1"/>
    <property type="match status" value="1"/>
</dbReference>
<dbReference type="GO" id="GO:0070929">
    <property type="term" value="P:trans-translation"/>
    <property type="evidence" value="ECO:0007669"/>
    <property type="project" value="UniProtKB-UniRule"/>
</dbReference>
<keyword evidence="1 3" id="KW-0963">Cytoplasm</keyword>
<comment type="caution">
    <text evidence="4">The sequence shown here is derived from an EMBL/GenBank/DDBJ whole genome shotgun (WGS) entry which is preliminary data.</text>
</comment>
<dbReference type="GO" id="GO:0003723">
    <property type="term" value="F:RNA binding"/>
    <property type="evidence" value="ECO:0007669"/>
    <property type="project" value="UniProtKB-UniRule"/>
</dbReference>
<dbReference type="Pfam" id="PF01668">
    <property type="entry name" value="SmpB"/>
    <property type="match status" value="1"/>
</dbReference>
<dbReference type="InterPro" id="IPR023620">
    <property type="entry name" value="SmpB"/>
</dbReference>
<comment type="subcellular location">
    <subcellularLocation>
        <location evidence="3">Cytoplasm</location>
    </subcellularLocation>
    <text evidence="3">The tmRNA-SmpB complex associates with stalled 70S ribosomes.</text>
</comment>
<dbReference type="InterPro" id="IPR020081">
    <property type="entry name" value="SsrA-bd_prot_CS"/>
</dbReference>
<dbReference type="AlphaFoldDB" id="A0A261FB84"/>
<sequence>MKKQDNKKTIATNKRARHDYEIEETLEAGVALTGTEVKSLREGRASLAQAFVSVDKRGEMWLENANIPEYLDGTWTNHAPRRKRKLLLHKRQMVKWGRAVEAKGEALVPLSLYFNEDGRVKVEVALARGKKEYDKRAALKEAEDKRAMQRALRLRNMRDWSGRR</sequence>
<evidence type="ECO:0000313" key="4">
    <source>
        <dbReference type="EMBL" id="OZG56411.1"/>
    </source>
</evidence>
<reference evidence="4 5" key="1">
    <citation type="journal article" date="2017" name="BMC Genomics">
        <title>Comparative genomic and phylogenomic analyses of the Bifidobacteriaceae family.</title>
        <authorList>
            <person name="Lugli G.A."/>
            <person name="Milani C."/>
            <person name="Turroni F."/>
            <person name="Duranti S."/>
            <person name="Mancabelli L."/>
            <person name="Mangifesta M."/>
            <person name="Ferrario C."/>
            <person name="Modesto M."/>
            <person name="Mattarelli P."/>
            <person name="Jiri K."/>
            <person name="van Sinderen D."/>
            <person name="Ventura M."/>
        </authorList>
    </citation>
    <scope>NUCLEOTIDE SEQUENCE [LARGE SCALE GENOMIC DNA]</scope>
    <source>
        <strain evidence="4 5">LMG 21773</strain>
    </source>
</reference>
<dbReference type="Gene3D" id="2.40.280.10">
    <property type="match status" value="1"/>
</dbReference>
<proteinExistence type="inferred from homology"/>
<dbReference type="PROSITE" id="PS01317">
    <property type="entry name" value="SSRP"/>
    <property type="match status" value="1"/>
</dbReference>
<dbReference type="PANTHER" id="PTHR30308">
    <property type="entry name" value="TMRNA-BINDING COMPONENT OF TRANS-TRANSLATION TAGGING COMPLEX"/>
    <property type="match status" value="1"/>
</dbReference>
<comment type="similarity">
    <text evidence="3">Belongs to the SmpB family.</text>
</comment>
<keyword evidence="5" id="KW-1185">Reference proteome</keyword>
<evidence type="ECO:0000256" key="3">
    <source>
        <dbReference type="HAMAP-Rule" id="MF_00023"/>
    </source>
</evidence>
<dbReference type="GO" id="GO:0005829">
    <property type="term" value="C:cytosol"/>
    <property type="evidence" value="ECO:0007669"/>
    <property type="project" value="TreeGrafter"/>
</dbReference>
<evidence type="ECO:0000256" key="1">
    <source>
        <dbReference type="ARBA" id="ARBA00022490"/>
    </source>
</evidence>
<dbReference type="OrthoDB" id="9805462at2"/>